<protein>
    <recommendedName>
        <fullName evidence="2">EF-hand domain-containing protein</fullName>
    </recommendedName>
</protein>
<gene>
    <name evidence="3" type="ORF">CLEP1334_LOCUS30272</name>
</gene>
<dbReference type="CDD" id="cd00051">
    <property type="entry name" value="EFh"/>
    <property type="match status" value="1"/>
</dbReference>
<evidence type="ECO:0000256" key="1">
    <source>
        <dbReference type="SAM" id="MobiDB-lite"/>
    </source>
</evidence>
<sequence>MSAEEIMEAAAQIEQIKMRVRTASDVMSGVNISSCYKTFPNLPVEDLQKHFQMFKSYDIDDSGFITPGNLLDVVEAMGLGLTEEQVVGMIEEVAVLSGHSNDGYLSFRDFMACIQYERTAEAHNTGVDAEEELLSLRIEEEPPVVSSPPADDKGLEQQQAQSMPPPTTEGAAEHAEAAEAAEEPPKMRMRHSSFSVMNSIATSRIQTFQQAVEVAVTEKNKPLPTKFTNRLEKFKRVEAGEAMTLNNEKLQESALKSKLRAFEQASKKDPVAFKKSWKNVRPGSWKPKTVVAGGVAAPVSLKERLALDSGKM</sequence>
<dbReference type="InterPro" id="IPR011992">
    <property type="entry name" value="EF-hand-dom_pair"/>
</dbReference>
<dbReference type="EMBL" id="HBER01060732">
    <property type="protein sequence ID" value="CAD8554980.1"/>
    <property type="molecule type" value="Transcribed_RNA"/>
</dbReference>
<accession>A0A7S0JM82</accession>
<dbReference type="SUPFAM" id="SSF47473">
    <property type="entry name" value="EF-hand"/>
    <property type="match status" value="1"/>
</dbReference>
<organism evidence="3">
    <name type="scientific">Calcidiscus leptoporus</name>
    <dbReference type="NCBI Taxonomy" id="127549"/>
    <lineage>
        <taxon>Eukaryota</taxon>
        <taxon>Haptista</taxon>
        <taxon>Haptophyta</taxon>
        <taxon>Prymnesiophyceae</taxon>
        <taxon>Coccolithales</taxon>
        <taxon>Calcidiscaceae</taxon>
        <taxon>Calcidiscus</taxon>
    </lineage>
</organism>
<dbReference type="GO" id="GO:0005509">
    <property type="term" value="F:calcium ion binding"/>
    <property type="evidence" value="ECO:0007669"/>
    <property type="project" value="InterPro"/>
</dbReference>
<reference evidence="3" key="1">
    <citation type="submission" date="2021-01" db="EMBL/GenBank/DDBJ databases">
        <authorList>
            <person name="Corre E."/>
            <person name="Pelletier E."/>
            <person name="Niang G."/>
            <person name="Scheremetjew M."/>
            <person name="Finn R."/>
            <person name="Kale V."/>
            <person name="Holt S."/>
            <person name="Cochrane G."/>
            <person name="Meng A."/>
            <person name="Brown T."/>
            <person name="Cohen L."/>
        </authorList>
    </citation>
    <scope>NUCLEOTIDE SEQUENCE</scope>
    <source>
        <strain evidence="3">RCC1130</strain>
    </source>
</reference>
<dbReference type="Gene3D" id="1.10.238.10">
    <property type="entry name" value="EF-hand"/>
    <property type="match status" value="1"/>
</dbReference>
<dbReference type="Pfam" id="PF13499">
    <property type="entry name" value="EF-hand_7"/>
    <property type="match status" value="1"/>
</dbReference>
<name>A0A7S0JM82_9EUKA</name>
<evidence type="ECO:0000313" key="3">
    <source>
        <dbReference type="EMBL" id="CAD8554980.1"/>
    </source>
</evidence>
<dbReference type="AlphaFoldDB" id="A0A7S0JM82"/>
<evidence type="ECO:0000259" key="2">
    <source>
        <dbReference type="PROSITE" id="PS50222"/>
    </source>
</evidence>
<proteinExistence type="predicted"/>
<feature type="region of interest" description="Disordered" evidence="1">
    <location>
        <begin position="140"/>
        <end position="189"/>
    </location>
</feature>
<feature type="domain" description="EF-hand" evidence="2">
    <location>
        <begin position="45"/>
        <end position="80"/>
    </location>
</feature>
<dbReference type="PROSITE" id="PS50222">
    <property type="entry name" value="EF_HAND_2"/>
    <property type="match status" value="1"/>
</dbReference>
<dbReference type="InterPro" id="IPR002048">
    <property type="entry name" value="EF_hand_dom"/>
</dbReference>